<dbReference type="EMBL" id="LJZX01000002">
    <property type="protein sequence ID" value="PKQ82703.1"/>
    <property type="molecule type" value="Genomic_DNA"/>
</dbReference>
<evidence type="ECO:0000313" key="1">
    <source>
        <dbReference type="EMBL" id="PKQ82703.1"/>
    </source>
</evidence>
<gene>
    <name evidence="1" type="ORF">AOX56_02420</name>
</gene>
<accession>A0A2N3J806</accession>
<sequence length="90" mass="9535">MAKKGGIWLVGRHRCKLSQRTATALPGKAKLVNVMIITVGGGVMSIRSQSSSRLKSLACWLKGSESGDIVFRLAIKSPQGCGLMTIFAAC</sequence>
<name>A0A2N3J806_AERSO</name>
<comment type="caution">
    <text evidence="1">The sequence shown here is derived from an EMBL/GenBank/DDBJ whole genome shotgun (WGS) entry which is preliminary data.</text>
</comment>
<organism evidence="1 2">
    <name type="scientific">Aeromonas sobria</name>
    <dbReference type="NCBI Taxonomy" id="646"/>
    <lineage>
        <taxon>Bacteria</taxon>
        <taxon>Pseudomonadati</taxon>
        <taxon>Pseudomonadota</taxon>
        <taxon>Gammaproteobacteria</taxon>
        <taxon>Aeromonadales</taxon>
        <taxon>Aeromonadaceae</taxon>
        <taxon>Aeromonas</taxon>
    </lineage>
</organism>
<dbReference type="Proteomes" id="UP000233526">
    <property type="component" value="Unassembled WGS sequence"/>
</dbReference>
<dbReference type="AlphaFoldDB" id="A0A2N3J806"/>
<proteinExistence type="predicted"/>
<evidence type="ECO:0000313" key="2">
    <source>
        <dbReference type="Proteomes" id="UP000233526"/>
    </source>
</evidence>
<protein>
    <submittedName>
        <fullName evidence="1">Uncharacterized protein</fullName>
    </submittedName>
</protein>
<reference evidence="1 2" key="1">
    <citation type="journal article" date="2017" name="Front. Microbiol.">
        <title>Strong Genomic and Phenotypic Heterogeneity in the Aeromonas sobria Species Complex.</title>
        <authorList>
            <person name="Gauthier J."/>
            <person name="Vincent A.T."/>
            <person name="Charette S.J."/>
            <person name="Derome N."/>
        </authorList>
    </citation>
    <scope>NUCLEOTIDE SEQUENCE [LARGE SCALE GENOMIC DNA]</scope>
    <source>
        <strain evidence="1 2">JF2635</strain>
    </source>
</reference>